<organism evidence="1 2">
    <name type="scientific">Trichonephila clavata</name>
    <name type="common">Joro spider</name>
    <name type="synonym">Nephila clavata</name>
    <dbReference type="NCBI Taxonomy" id="2740835"/>
    <lineage>
        <taxon>Eukaryota</taxon>
        <taxon>Metazoa</taxon>
        <taxon>Ecdysozoa</taxon>
        <taxon>Arthropoda</taxon>
        <taxon>Chelicerata</taxon>
        <taxon>Arachnida</taxon>
        <taxon>Araneae</taxon>
        <taxon>Araneomorphae</taxon>
        <taxon>Entelegynae</taxon>
        <taxon>Araneoidea</taxon>
        <taxon>Nephilidae</taxon>
        <taxon>Trichonephila</taxon>
    </lineage>
</organism>
<keyword evidence="2" id="KW-1185">Reference proteome</keyword>
<sequence length="90" mass="10140">MGRLMNVKKGATLPKLLITTTCASQKGVGGRKQIDGVDVPDYRTEDRRFFYLKLRITTRYLFAISSLRNYLIGCGHDGVVEKDTKIDGEE</sequence>
<dbReference type="AlphaFoldDB" id="A0A8X6KSY3"/>
<evidence type="ECO:0000313" key="1">
    <source>
        <dbReference type="EMBL" id="GFQ85490.1"/>
    </source>
</evidence>
<gene>
    <name evidence="1" type="ORF">TNCT_332301</name>
</gene>
<reference evidence="1" key="1">
    <citation type="submission" date="2020-07" db="EMBL/GenBank/DDBJ databases">
        <title>Multicomponent nature underlies the extraordinary mechanical properties of spider dragline silk.</title>
        <authorList>
            <person name="Kono N."/>
            <person name="Nakamura H."/>
            <person name="Mori M."/>
            <person name="Yoshida Y."/>
            <person name="Ohtoshi R."/>
            <person name="Malay A.D."/>
            <person name="Moran D.A.P."/>
            <person name="Tomita M."/>
            <person name="Numata K."/>
            <person name="Arakawa K."/>
        </authorList>
    </citation>
    <scope>NUCLEOTIDE SEQUENCE</scope>
</reference>
<proteinExistence type="predicted"/>
<evidence type="ECO:0000313" key="2">
    <source>
        <dbReference type="Proteomes" id="UP000887116"/>
    </source>
</evidence>
<dbReference type="OrthoDB" id="10270770at2759"/>
<dbReference type="EMBL" id="BMAO01003068">
    <property type="protein sequence ID" value="GFQ85490.1"/>
    <property type="molecule type" value="Genomic_DNA"/>
</dbReference>
<comment type="caution">
    <text evidence="1">The sequence shown here is derived from an EMBL/GenBank/DDBJ whole genome shotgun (WGS) entry which is preliminary data.</text>
</comment>
<dbReference type="Proteomes" id="UP000887116">
    <property type="component" value="Unassembled WGS sequence"/>
</dbReference>
<protein>
    <submittedName>
        <fullName evidence="1">Uncharacterized protein</fullName>
    </submittedName>
</protein>
<accession>A0A8X6KSY3</accession>
<name>A0A8X6KSY3_TRICU</name>